<feature type="transmembrane region" description="Helical" evidence="1">
    <location>
        <begin position="215"/>
        <end position="233"/>
    </location>
</feature>
<feature type="transmembrane region" description="Helical" evidence="1">
    <location>
        <begin position="314"/>
        <end position="335"/>
    </location>
</feature>
<dbReference type="STRING" id="262004.SAMN04489796_103179"/>
<dbReference type="PANTHER" id="PTHR38434:SF1">
    <property type="entry name" value="BLL2549 PROTEIN"/>
    <property type="match status" value="1"/>
</dbReference>
<feature type="transmembrane region" description="Helical" evidence="1">
    <location>
        <begin position="489"/>
        <end position="510"/>
    </location>
</feature>
<organism evidence="2 3">
    <name type="scientific">Winogradskyella thalassocola</name>
    <dbReference type="NCBI Taxonomy" id="262004"/>
    <lineage>
        <taxon>Bacteria</taxon>
        <taxon>Pseudomonadati</taxon>
        <taxon>Bacteroidota</taxon>
        <taxon>Flavobacteriia</taxon>
        <taxon>Flavobacteriales</taxon>
        <taxon>Flavobacteriaceae</taxon>
        <taxon>Winogradskyella</taxon>
    </lineage>
</organism>
<dbReference type="Pfam" id="PF10101">
    <property type="entry name" value="DUF2339"/>
    <property type="match status" value="1"/>
</dbReference>
<feature type="transmembrane region" description="Helical" evidence="1">
    <location>
        <begin position="189"/>
        <end position="209"/>
    </location>
</feature>
<keyword evidence="3" id="KW-1185">Reference proteome</keyword>
<name>A0A1G8DCT9_9FLAO</name>
<dbReference type="PANTHER" id="PTHR38434">
    <property type="entry name" value="BLL2549 PROTEIN"/>
    <property type="match status" value="1"/>
</dbReference>
<feature type="transmembrane region" description="Helical" evidence="1">
    <location>
        <begin position="746"/>
        <end position="764"/>
    </location>
</feature>
<keyword evidence="1" id="KW-0812">Transmembrane</keyword>
<feature type="transmembrane region" description="Helical" evidence="1">
    <location>
        <begin position="657"/>
        <end position="678"/>
    </location>
</feature>
<feature type="transmembrane region" description="Helical" evidence="1">
    <location>
        <begin position="264"/>
        <end position="281"/>
    </location>
</feature>
<feature type="transmembrane region" description="Helical" evidence="1">
    <location>
        <begin position="456"/>
        <end position="477"/>
    </location>
</feature>
<dbReference type="Proteomes" id="UP000199492">
    <property type="component" value="Unassembled WGS sequence"/>
</dbReference>
<feature type="transmembrane region" description="Helical" evidence="1">
    <location>
        <begin position="372"/>
        <end position="395"/>
    </location>
</feature>
<feature type="transmembrane region" description="Helical" evidence="1">
    <location>
        <begin position="347"/>
        <end position="366"/>
    </location>
</feature>
<dbReference type="InterPro" id="IPR019286">
    <property type="entry name" value="DUF2339_TM"/>
</dbReference>
<evidence type="ECO:0000256" key="1">
    <source>
        <dbReference type="SAM" id="Phobius"/>
    </source>
</evidence>
<feature type="transmembrane region" description="Helical" evidence="1">
    <location>
        <begin position="130"/>
        <end position="149"/>
    </location>
</feature>
<protein>
    <submittedName>
        <fullName evidence="2">Predicted membrane protein</fullName>
    </submittedName>
</protein>
<feature type="transmembrane region" description="Helical" evidence="1">
    <location>
        <begin position="404"/>
        <end position="422"/>
    </location>
</feature>
<feature type="transmembrane region" description="Helical" evidence="1">
    <location>
        <begin position="690"/>
        <end position="710"/>
    </location>
</feature>
<evidence type="ECO:0000313" key="3">
    <source>
        <dbReference type="Proteomes" id="UP000199492"/>
    </source>
</evidence>
<feature type="transmembrane region" description="Helical" evidence="1">
    <location>
        <begin position="428"/>
        <end position="444"/>
    </location>
</feature>
<gene>
    <name evidence="2" type="ORF">SAMN04489796_103179</name>
</gene>
<feature type="transmembrane region" description="Helical" evidence="1">
    <location>
        <begin position="722"/>
        <end position="741"/>
    </location>
</feature>
<feature type="transmembrane region" description="Helical" evidence="1">
    <location>
        <begin position="530"/>
        <end position="547"/>
    </location>
</feature>
<feature type="transmembrane region" description="Helical" evidence="1">
    <location>
        <begin position="617"/>
        <end position="637"/>
    </location>
</feature>
<dbReference type="EMBL" id="FNCZ01000003">
    <property type="protein sequence ID" value="SDH55537.1"/>
    <property type="molecule type" value="Genomic_DNA"/>
</dbReference>
<feature type="transmembrane region" description="Helical" evidence="1">
    <location>
        <begin position="288"/>
        <end position="308"/>
    </location>
</feature>
<keyword evidence="1" id="KW-1133">Transmembrane helix</keyword>
<keyword evidence="1" id="KW-0472">Membrane</keyword>
<reference evidence="3" key="1">
    <citation type="submission" date="2016-10" db="EMBL/GenBank/DDBJ databases">
        <authorList>
            <person name="Varghese N."/>
            <person name="Submissions S."/>
        </authorList>
    </citation>
    <scope>NUCLEOTIDE SEQUENCE [LARGE SCALE GENOMIC DNA]</scope>
    <source>
        <strain evidence="3">DSM 15363</strain>
    </source>
</reference>
<sequence>MSFLMKRQPNQLYMATNQELIDKLIEKLELLFKKQAEFSSEINSLKEELYHLKSGSVEDNTVSTFEEIQPDESPVKDLKEVVELITEASESVDHETQPILETEYQAEEKIIADKKPKSKSSIEKFIGENLLNKIGIIITIIGVAIGAKYSIENDLISPLTRIILGYLTAIGLLGFGIKLKETYESYSAVLVSGAIVILYFITFFAYSFYDLIPQVFAFALMVVFTTFTVVAAISYNKQVIAHIGLVGAYAVPFLLSNGSGQVEVLFSYMAIINIGILIISFKKYWKSLYYSAFIFTWLIFASWFFFEYYEYEQFSLALSFLSIFFIIFYVTFLAYKMLKKEVFKTSDIVLLLLNSFFFYGFGFAILDNHETGTQLLGLFTLGNAVIHFIVSVLFYKMKLGDKNLFYLASAMVLVFITITIPVQLDGNWVTLLWVSEAALLFWLGRTKGITVYEKLSYPLMLLAFISLLQDWSFAYSAYYGLELEDKIPFIFNIHFLTSLLFVSAFGFIVWLYRKEDYPSAPQPTSIWHRLWSYGIPIIFVFTAYYAFRLEIEMYWDQLYHTTNLSIATQDNYKESIFNYDLRDFKTIWVLNYSLICVAVLSFINFKFIKNTLLEKIALGLTVVSIFVFLTQGLLALSDLRESYLNPSEYFAQSSFHLWIRYVCFAFLALALYTCYKFIKREGIAKGYKIGYDIILHVSIIWVLSSELIHWMDLSESTQSYKLGLSILWGVYSFLLIAFGIWKDKAYLRIGGMIFFGITLIKLFFYDIVHLNTISKTIVFVSLGVLLLIISFLYNKYKNQITDEVND</sequence>
<feature type="transmembrane region" description="Helical" evidence="1">
    <location>
        <begin position="155"/>
        <end position="177"/>
    </location>
</feature>
<proteinExistence type="predicted"/>
<feature type="transmembrane region" description="Helical" evidence="1">
    <location>
        <begin position="240"/>
        <end position="258"/>
    </location>
</feature>
<accession>A0A1G8DCT9</accession>
<feature type="transmembrane region" description="Helical" evidence="1">
    <location>
        <begin position="776"/>
        <end position="793"/>
    </location>
</feature>
<evidence type="ECO:0000313" key="2">
    <source>
        <dbReference type="EMBL" id="SDH55537.1"/>
    </source>
</evidence>
<feature type="transmembrane region" description="Helical" evidence="1">
    <location>
        <begin position="587"/>
        <end position="605"/>
    </location>
</feature>
<dbReference type="AlphaFoldDB" id="A0A1G8DCT9"/>